<sequence length="132" mass="15081">MGKDRAALKYPELMIISLVIMALLSFFTGIQTNKGYWSLFRWEFESLAYMSDLEGSILVRTVILSLLVILSHIGVLSLILLTKYRYFEHLLFFLPLAYMTFFALLMPVAVLLLIPFMLTWAVAIGIVAIKVK</sequence>
<keyword evidence="1" id="KW-0812">Transmembrane</keyword>
<reference evidence="3" key="1">
    <citation type="submission" date="2017-02" db="EMBL/GenBank/DDBJ databases">
        <authorList>
            <person name="Varghese N."/>
            <person name="Submissions S."/>
        </authorList>
    </citation>
    <scope>NUCLEOTIDE SEQUENCE [LARGE SCALE GENOMIC DNA]</scope>
    <source>
        <strain evidence="3">DSM 22385</strain>
    </source>
</reference>
<gene>
    <name evidence="2" type="ORF">SAMN05661099_1289</name>
</gene>
<protein>
    <submittedName>
        <fullName evidence="2">Uncharacterized protein</fullName>
    </submittedName>
</protein>
<name>A0A1T5B5E6_9SPHI</name>
<accession>A0A1T5B5E6</accession>
<proteinExistence type="predicted"/>
<feature type="transmembrane region" description="Helical" evidence="1">
    <location>
        <begin position="12"/>
        <end position="30"/>
    </location>
</feature>
<feature type="transmembrane region" description="Helical" evidence="1">
    <location>
        <begin position="110"/>
        <end position="129"/>
    </location>
</feature>
<dbReference type="Proteomes" id="UP000189981">
    <property type="component" value="Unassembled WGS sequence"/>
</dbReference>
<keyword evidence="3" id="KW-1185">Reference proteome</keyword>
<feature type="transmembrane region" description="Helical" evidence="1">
    <location>
        <begin position="86"/>
        <end position="104"/>
    </location>
</feature>
<organism evidence="2 3">
    <name type="scientific">Daejeonella lutea</name>
    <dbReference type="NCBI Taxonomy" id="572036"/>
    <lineage>
        <taxon>Bacteria</taxon>
        <taxon>Pseudomonadati</taxon>
        <taxon>Bacteroidota</taxon>
        <taxon>Sphingobacteriia</taxon>
        <taxon>Sphingobacteriales</taxon>
        <taxon>Sphingobacteriaceae</taxon>
        <taxon>Daejeonella</taxon>
    </lineage>
</organism>
<feature type="transmembrane region" description="Helical" evidence="1">
    <location>
        <begin position="57"/>
        <end position="79"/>
    </location>
</feature>
<keyword evidence="1" id="KW-0472">Membrane</keyword>
<evidence type="ECO:0000313" key="2">
    <source>
        <dbReference type="EMBL" id="SKB42190.1"/>
    </source>
</evidence>
<dbReference type="STRING" id="572036.SAMN05661099_1289"/>
<evidence type="ECO:0000313" key="3">
    <source>
        <dbReference type="Proteomes" id="UP000189981"/>
    </source>
</evidence>
<dbReference type="EMBL" id="FUYR01000001">
    <property type="protein sequence ID" value="SKB42190.1"/>
    <property type="molecule type" value="Genomic_DNA"/>
</dbReference>
<dbReference type="RefSeq" id="WP_079701782.1">
    <property type="nucleotide sequence ID" value="NZ_FUYR01000001.1"/>
</dbReference>
<keyword evidence="1" id="KW-1133">Transmembrane helix</keyword>
<evidence type="ECO:0000256" key="1">
    <source>
        <dbReference type="SAM" id="Phobius"/>
    </source>
</evidence>
<dbReference type="AlphaFoldDB" id="A0A1T5B5E6"/>